<sequence>YDKGYENCIQFSGDVSITIKEVTMEDNGMYVCSIRLRNNIPRQSMVMSLIVLVAPSKPDCRILETPQYGHAIKLTCISQEGSPKPIYTWKSFNIQNDPHALENREGMGNSKISMDNSGFYVCTSTNVVGSEFCNMTVSTVP</sequence>
<feature type="non-terminal residue" evidence="2">
    <location>
        <position position="141"/>
    </location>
</feature>
<dbReference type="EMBL" id="VZUH01088140">
    <property type="protein sequence ID" value="NXU94673.1"/>
    <property type="molecule type" value="Genomic_DNA"/>
</dbReference>
<dbReference type="SUPFAM" id="SSF48726">
    <property type="entry name" value="Immunoglobulin"/>
    <property type="match status" value="2"/>
</dbReference>
<organism evidence="2 3">
    <name type="scientific">Xiphorhynchus elegans</name>
    <name type="common">elegant woodcreeper</name>
    <dbReference type="NCBI Taxonomy" id="269412"/>
    <lineage>
        <taxon>Eukaryota</taxon>
        <taxon>Metazoa</taxon>
        <taxon>Chordata</taxon>
        <taxon>Craniata</taxon>
        <taxon>Vertebrata</taxon>
        <taxon>Euteleostomi</taxon>
        <taxon>Archelosauria</taxon>
        <taxon>Archosauria</taxon>
        <taxon>Dinosauria</taxon>
        <taxon>Saurischia</taxon>
        <taxon>Theropoda</taxon>
        <taxon>Coelurosauria</taxon>
        <taxon>Aves</taxon>
        <taxon>Neognathae</taxon>
        <taxon>Neoaves</taxon>
        <taxon>Telluraves</taxon>
        <taxon>Australaves</taxon>
        <taxon>Passeriformes</taxon>
        <taxon>Dendrocolaptidae</taxon>
        <taxon>Xiphorhynchus</taxon>
    </lineage>
</organism>
<dbReference type="GO" id="GO:0005886">
    <property type="term" value="C:plasma membrane"/>
    <property type="evidence" value="ECO:0007669"/>
    <property type="project" value="InterPro"/>
</dbReference>
<evidence type="ECO:0000313" key="3">
    <source>
        <dbReference type="Proteomes" id="UP000551443"/>
    </source>
</evidence>
<dbReference type="AlphaFoldDB" id="A0A7L3PTW4"/>
<feature type="domain" description="Ig-like" evidence="1">
    <location>
        <begin position="58"/>
        <end position="138"/>
    </location>
</feature>
<dbReference type="InterPro" id="IPR007110">
    <property type="entry name" value="Ig-like_dom"/>
</dbReference>
<dbReference type="PROSITE" id="PS50835">
    <property type="entry name" value="IG_LIKE"/>
    <property type="match status" value="1"/>
</dbReference>
<dbReference type="InterPro" id="IPR036179">
    <property type="entry name" value="Ig-like_dom_sf"/>
</dbReference>
<evidence type="ECO:0000313" key="2">
    <source>
        <dbReference type="EMBL" id="NXU94673.1"/>
    </source>
</evidence>
<comment type="caution">
    <text evidence="2">The sequence shown here is derived from an EMBL/GenBank/DDBJ whole genome shotgun (WGS) entry which is preliminary data.</text>
</comment>
<dbReference type="Gene3D" id="2.60.40.10">
    <property type="entry name" value="Immunoglobulins"/>
    <property type="match status" value="2"/>
</dbReference>
<name>A0A7L3PTW4_9DEND</name>
<protein>
    <submittedName>
        <fullName evidence="2">GPA33 protein</fullName>
    </submittedName>
</protein>
<keyword evidence="3" id="KW-1185">Reference proteome</keyword>
<dbReference type="PANTHER" id="PTHR44969:SF1">
    <property type="entry name" value="CELL SURFACE A33 ANTIGEN"/>
    <property type="match status" value="1"/>
</dbReference>
<reference evidence="2 3" key="1">
    <citation type="submission" date="2019-09" db="EMBL/GenBank/DDBJ databases">
        <title>Bird 10,000 Genomes (B10K) Project - Family phase.</title>
        <authorList>
            <person name="Zhang G."/>
        </authorList>
    </citation>
    <scope>NUCLEOTIDE SEQUENCE [LARGE SCALE GENOMIC DNA]</scope>
    <source>
        <strain evidence="2">OUT-0059</strain>
        <tissue evidence="2">Muscle</tissue>
    </source>
</reference>
<dbReference type="InterPro" id="IPR013783">
    <property type="entry name" value="Ig-like_fold"/>
</dbReference>
<gene>
    <name evidence="2" type="primary">Gpa33_1</name>
    <name evidence="2" type="ORF">XIPELE_R03444</name>
</gene>
<accession>A0A7L3PTW4</accession>
<dbReference type="Proteomes" id="UP000551443">
    <property type="component" value="Unassembled WGS sequence"/>
</dbReference>
<proteinExistence type="predicted"/>
<evidence type="ECO:0000259" key="1">
    <source>
        <dbReference type="PROSITE" id="PS50835"/>
    </source>
</evidence>
<feature type="non-terminal residue" evidence="2">
    <location>
        <position position="1"/>
    </location>
</feature>
<dbReference type="PANTHER" id="PTHR44969">
    <property type="entry name" value="CELL SURFACE A33 ANTIGEN"/>
    <property type="match status" value="1"/>
</dbReference>
<dbReference type="InterPro" id="IPR042474">
    <property type="entry name" value="A33"/>
</dbReference>